<reference evidence="10" key="1">
    <citation type="submission" date="2021-01" db="EMBL/GenBank/DDBJ databases">
        <authorList>
            <person name="Corre E."/>
            <person name="Pelletier E."/>
            <person name="Niang G."/>
            <person name="Scheremetjew M."/>
            <person name="Finn R."/>
            <person name="Kale V."/>
            <person name="Holt S."/>
            <person name="Cochrane G."/>
            <person name="Meng A."/>
            <person name="Brown T."/>
            <person name="Cohen L."/>
        </authorList>
    </citation>
    <scope>NUCLEOTIDE SEQUENCE</scope>
    <source>
        <strain evidence="10">GSBS06</strain>
    </source>
</reference>
<comment type="subunit">
    <text evidence="9">Component of the proteasome complex.</text>
</comment>
<protein>
    <recommendedName>
        <fullName evidence="9">Proteasome subunit beta</fullName>
    </recommendedName>
</protein>
<name>A0A7S3PSL6_9STRA</name>
<evidence type="ECO:0000256" key="1">
    <source>
        <dbReference type="ARBA" id="ARBA00001198"/>
    </source>
</evidence>
<evidence type="ECO:0000256" key="4">
    <source>
        <dbReference type="ARBA" id="ARBA00022698"/>
    </source>
</evidence>
<comment type="function">
    <text evidence="9">Component of the proteasome, a multicatalytic proteinase complex which is characterized by its ability to cleave peptides with Arg, Phe, Tyr, Leu, and Glu adjacent to the leaving group at neutral or slightly basic pH. The proteasome has an ATP-dependent proteolytic activity.</text>
</comment>
<dbReference type="PANTHER" id="PTHR32194">
    <property type="entry name" value="METALLOPROTEASE TLDD"/>
    <property type="match status" value="1"/>
</dbReference>
<dbReference type="GO" id="GO:0004298">
    <property type="term" value="F:threonine-type endopeptidase activity"/>
    <property type="evidence" value="ECO:0007669"/>
    <property type="project" value="UniProtKB-KW"/>
</dbReference>
<evidence type="ECO:0000256" key="8">
    <source>
        <dbReference type="PIRSR" id="PIRSR600243-1"/>
    </source>
</evidence>
<dbReference type="AlphaFoldDB" id="A0A7S3PSL6"/>
<gene>
    <name evidence="10" type="ORF">ASTO00021_LOCUS18979</name>
</gene>
<dbReference type="PANTHER" id="PTHR32194:SF3">
    <property type="entry name" value="PROTEASOME SUBUNIT BETA"/>
    <property type="match status" value="1"/>
</dbReference>
<dbReference type="InterPro" id="IPR023333">
    <property type="entry name" value="Proteasome_suB-type"/>
</dbReference>
<accession>A0A7S3PSL6</accession>
<keyword evidence="7" id="KW-0865">Zymogen</keyword>
<keyword evidence="5" id="KW-0378">Hydrolase</keyword>
<keyword evidence="4" id="KW-0888">Threonine protease</keyword>
<dbReference type="SUPFAM" id="SSF56235">
    <property type="entry name" value="N-terminal nucleophile aminohydrolases (Ntn hydrolases)"/>
    <property type="match status" value="1"/>
</dbReference>
<evidence type="ECO:0000256" key="9">
    <source>
        <dbReference type="RuleBase" id="RU004203"/>
    </source>
</evidence>
<evidence type="ECO:0000256" key="2">
    <source>
        <dbReference type="ARBA" id="ARBA00022490"/>
    </source>
</evidence>
<evidence type="ECO:0000256" key="7">
    <source>
        <dbReference type="ARBA" id="ARBA00023145"/>
    </source>
</evidence>
<dbReference type="Gene3D" id="3.60.20.10">
    <property type="entry name" value="Glutamine Phosphoribosylpyrophosphate, subunit 1, domain 1"/>
    <property type="match status" value="1"/>
</dbReference>
<dbReference type="GO" id="GO:0005634">
    <property type="term" value="C:nucleus"/>
    <property type="evidence" value="ECO:0007669"/>
    <property type="project" value="UniProtKB-SubCell"/>
</dbReference>
<comment type="subcellular location">
    <subcellularLocation>
        <location evidence="9">Cytoplasm</location>
    </subcellularLocation>
    <subcellularLocation>
        <location evidence="9">Nucleus</location>
    </subcellularLocation>
</comment>
<keyword evidence="6 9" id="KW-0647">Proteasome</keyword>
<evidence type="ECO:0000256" key="5">
    <source>
        <dbReference type="ARBA" id="ARBA00022801"/>
    </source>
</evidence>
<dbReference type="Pfam" id="PF00227">
    <property type="entry name" value="Proteasome"/>
    <property type="match status" value="1"/>
</dbReference>
<dbReference type="InterPro" id="IPR001353">
    <property type="entry name" value="Proteasome_sua/b"/>
</dbReference>
<dbReference type="InterPro" id="IPR029055">
    <property type="entry name" value="Ntn_hydrolases_N"/>
</dbReference>
<evidence type="ECO:0000256" key="6">
    <source>
        <dbReference type="ARBA" id="ARBA00022942"/>
    </source>
</evidence>
<keyword evidence="2 9" id="KW-0963">Cytoplasm</keyword>
<dbReference type="PROSITE" id="PS00854">
    <property type="entry name" value="PROTEASOME_BETA_1"/>
    <property type="match status" value="1"/>
</dbReference>
<keyword evidence="3" id="KW-0645">Protease</keyword>
<dbReference type="InterPro" id="IPR000243">
    <property type="entry name" value="Pept_T1A_subB"/>
</dbReference>
<dbReference type="GO" id="GO:0051603">
    <property type="term" value="P:proteolysis involved in protein catabolic process"/>
    <property type="evidence" value="ECO:0007669"/>
    <property type="project" value="InterPro"/>
</dbReference>
<sequence>MDFLKAPPRGLLRQRGMTSFGSGATCTDALGNPVAANLGTEKFELPSFANPAEFVNSHFSPGTYEDNGQRLKFDKGTTTIAFKYRDGIIVAVDSRASQGPYVGSQTVEKVIPINDRLLGTMAGGAADCLFWQRNLGMQCRIYELKNKEPISVAAASKLLANNMAYYKGMGLSMGTMVTGWDKSKGFELYYVDNDATRLRATRKHPFFAVGSGGTYAYGILDSEYEWDMDTEKAIDLGRKAIYHATYRDAYSGGMNNVYVVTQDGWEKLKPIDVYELHERYGPASRDNAMDIN</sequence>
<proteinExistence type="inferred from homology"/>
<keyword evidence="9" id="KW-0539">Nucleus</keyword>
<evidence type="ECO:0000256" key="3">
    <source>
        <dbReference type="ARBA" id="ARBA00022670"/>
    </source>
</evidence>
<dbReference type="CDD" id="cd03761">
    <property type="entry name" value="proteasome_beta_type_5"/>
    <property type="match status" value="1"/>
</dbReference>
<comment type="similarity">
    <text evidence="9">Belongs to the peptidase T1B family.</text>
</comment>
<feature type="active site" description="Nucleophile" evidence="8">
    <location>
        <position position="77"/>
    </location>
</feature>
<organism evidence="10">
    <name type="scientific">Aplanochytrium stocchinoi</name>
    <dbReference type="NCBI Taxonomy" id="215587"/>
    <lineage>
        <taxon>Eukaryota</taxon>
        <taxon>Sar</taxon>
        <taxon>Stramenopiles</taxon>
        <taxon>Bigyra</taxon>
        <taxon>Labyrinthulomycetes</taxon>
        <taxon>Thraustochytrida</taxon>
        <taxon>Thraustochytriidae</taxon>
        <taxon>Aplanochytrium</taxon>
    </lineage>
</organism>
<dbReference type="GO" id="GO:0005737">
    <property type="term" value="C:cytoplasm"/>
    <property type="evidence" value="ECO:0007669"/>
    <property type="project" value="UniProtKB-SubCell"/>
</dbReference>
<dbReference type="EMBL" id="HBIN01026767">
    <property type="protein sequence ID" value="CAE0449010.1"/>
    <property type="molecule type" value="Transcribed_RNA"/>
</dbReference>
<comment type="catalytic activity">
    <reaction evidence="1">
        <text>Cleavage of peptide bonds with very broad specificity.</text>
        <dbReference type="EC" id="3.4.25.1"/>
    </reaction>
</comment>
<dbReference type="InterPro" id="IPR016050">
    <property type="entry name" value="Proteasome_bsu_CS"/>
</dbReference>
<evidence type="ECO:0000313" key="10">
    <source>
        <dbReference type="EMBL" id="CAE0449010.1"/>
    </source>
</evidence>
<dbReference type="GO" id="GO:0005839">
    <property type="term" value="C:proteasome core complex"/>
    <property type="evidence" value="ECO:0007669"/>
    <property type="project" value="InterPro"/>
</dbReference>
<dbReference type="PRINTS" id="PR00141">
    <property type="entry name" value="PROTEASOME"/>
</dbReference>
<dbReference type="PROSITE" id="PS51476">
    <property type="entry name" value="PROTEASOME_BETA_2"/>
    <property type="match status" value="1"/>
</dbReference>